<dbReference type="eggNOG" id="COG2378">
    <property type="taxonomic scope" value="Bacteria"/>
</dbReference>
<dbReference type="OrthoDB" id="3268930at2"/>
<evidence type="ECO:0000313" key="3">
    <source>
        <dbReference type="EMBL" id="ABK52972.1"/>
    </source>
</evidence>
<dbReference type="InParanoid" id="A0LU62"/>
<keyword evidence="4" id="KW-1185">Reference proteome</keyword>
<organism evidence="3 4">
    <name type="scientific">Acidothermus cellulolyticus (strain ATCC 43068 / DSM 8971 / 11B)</name>
    <dbReference type="NCBI Taxonomy" id="351607"/>
    <lineage>
        <taxon>Bacteria</taxon>
        <taxon>Bacillati</taxon>
        <taxon>Actinomycetota</taxon>
        <taxon>Actinomycetes</taxon>
        <taxon>Acidothermales</taxon>
        <taxon>Acidothermaceae</taxon>
        <taxon>Acidothermus</taxon>
    </lineage>
</organism>
<dbReference type="KEGG" id="ace:Acel_1200"/>
<name>A0LU62_ACIC1</name>
<dbReference type="Pfam" id="PF25583">
    <property type="entry name" value="WCX"/>
    <property type="match status" value="1"/>
</dbReference>
<feature type="domain" description="WCX" evidence="2">
    <location>
        <begin position="240"/>
        <end position="312"/>
    </location>
</feature>
<dbReference type="RefSeq" id="WP_011720035.1">
    <property type="nucleotide sequence ID" value="NC_008578.1"/>
</dbReference>
<evidence type="ECO:0000259" key="1">
    <source>
        <dbReference type="Pfam" id="PF13280"/>
    </source>
</evidence>
<dbReference type="PANTHER" id="PTHR34580:SF3">
    <property type="entry name" value="PROTEIN PAFB"/>
    <property type="match status" value="1"/>
</dbReference>
<dbReference type="PROSITE" id="PS52050">
    <property type="entry name" value="WYL"/>
    <property type="match status" value="1"/>
</dbReference>
<dbReference type="InterPro" id="IPR051534">
    <property type="entry name" value="CBASS_pafABC_assoc_protein"/>
</dbReference>
<dbReference type="STRING" id="351607.Acel_1200"/>
<dbReference type="InterPro" id="IPR057727">
    <property type="entry name" value="WCX_dom"/>
</dbReference>
<dbReference type="Pfam" id="PF13280">
    <property type="entry name" value="WYL"/>
    <property type="match status" value="1"/>
</dbReference>
<dbReference type="EMBL" id="CP000481">
    <property type="protein sequence ID" value="ABK52972.1"/>
    <property type="molecule type" value="Genomic_DNA"/>
</dbReference>
<dbReference type="AlphaFoldDB" id="A0LU62"/>
<evidence type="ECO:0000313" key="4">
    <source>
        <dbReference type="Proteomes" id="UP000008221"/>
    </source>
</evidence>
<dbReference type="InterPro" id="IPR026881">
    <property type="entry name" value="WYL_dom"/>
</dbReference>
<proteinExistence type="predicted"/>
<dbReference type="PANTHER" id="PTHR34580">
    <property type="match status" value="1"/>
</dbReference>
<reference evidence="3 4" key="1">
    <citation type="journal article" date="2009" name="Genome Res.">
        <title>Complete genome of the cellulolytic thermophile Acidothermus cellulolyticus 11B provides insights into its ecophysiological and evolutionary adaptations.</title>
        <authorList>
            <person name="Barabote R.D."/>
            <person name="Xie G."/>
            <person name="Leu D.H."/>
            <person name="Normand P."/>
            <person name="Necsulea A."/>
            <person name="Daubin V."/>
            <person name="Medigue C."/>
            <person name="Adney W.S."/>
            <person name="Xu X.C."/>
            <person name="Lapidus A."/>
            <person name="Parales R.E."/>
            <person name="Detter C."/>
            <person name="Pujic P."/>
            <person name="Bruce D."/>
            <person name="Lavire C."/>
            <person name="Challacombe J.F."/>
            <person name="Brettin T.S."/>
            <person name="Berry A.M."/>
        </authorList>
    </citation>
    <scope>NUCLEOTIDE SEQUENCE [LARGE SCALE GENOMIC DNA]</scope>
    <source>
        <strain evidence="4">ATCC 43068 / DSM 8971 / 11B</strain>
    </source>
</reference>
<dbReference type="Proteomes" id="UP000008221">
    <property type="component" value="Chromosome"/>
</dbReference>
<gene>
    <name evidence="3" type="ordered locus">Acel_1200</name>
</gene>
<sequence length="315" mass="35129">MSARKTERLLNLVICLLATRRYLTAEQIRQTVAGYENLSDEAFKRKFERDKEELRELGIPLELGTNSVFDDEPGYRIPRDAYRLPDLTFTPAELTALALAARTWQQSTFGAPASEALRKLEAAGVPVEDAFPSGLDSRVATREPAFGDLWEAVTSRSAVRFDYRTPGAAREVEPWGLVSWHGNWYLAGFDRARGAERVFRLSRIVGGVERIGPPGSVTVPDGVDVRDLVHRTVSAADSPEIEVELLVRPDAGLALRRRAIRVEERRDGWDLVVIRQRGLERLVDEVLEYGADVVVAAPLEARTLALTRLRALVEG</sequence>
<accession>A0LU62</accession>
<protein>
    <submittedName>
        <fullName evidence="3">Transcriptional regulator</fullName>
    </submittedName>
</protein>
<dbReference type="HOGENOM" id="CLU_041141_3_1_11"/>
<feature type="domain" description="WYL" evidence="1">
    <location>
        <begin position="145"/>
        <end position="204"/>
    </location>
</feature>
<evidence type="ECO:0000259" key="2">
    <source>
        <dbReference type="Pfam" id="PF25583"/>
    </source>
</evidence>